<proteinExistence type="inferred from homology"/>
<evidence type="ECO:0000256" key="10">
    <source>
        <dbReference type="ARBA" id="ARBA00038934"/>
    </source>
</evidence>
<keyword evidence="6" id="KW-0320">Glycogen biosynthesis</keyword>
<dbReference type="Proteomes" id="UP000887540">
    <property type="component" value="Unplaced"/>
</dbReference>
<evidence type="ECO:0000256" key="4">
    <source>
        <dbReference type="ARBA" id="ARBA00022679"/>
    </source>
</evidence>
<dbReference type="PANTHER" id="PTHR11183">
    <property type="entry name" value="GLYCOGENIN SUBFAMILY MEMBER"/>
    <property type="match status" value="1"/>
</dbReference>
<keyword evidence="4" id="KW-0808">Transferase</keyword>
<dbReference type="InterPro" id="IPR050587">
    <property type="entry name" value="GNT1/Glycosyltrans_8"/>
</dbReference>
<evidence type="ECO:0000256" key="9">
    <source>
        <dbReference type="ARBA" id="ARBA00038162"/>
    </source>
</evidence>
<sequence length="215" mass="24729">MYSDGISCTILNLLKAVYDKTSYCSVISSTNLENLALSHRPGLASTLTKINCWRLFSYSKCVFLDADTLVIQNIDELFERPSFTAAPDFGWPDFFNAGVFVYEPSEEIYRSLLDLAISQETWDGGFQGLLNHFYNDWNKLDEPYRLPFTYNVCPNAGLGYKAALKVVATNIKIIHFMGFDKPWLNISITGMPCFWAYWQYIFHHKVRKDVPKELV</sequence>
<evidence type="ECO:0000256" key="6">
    <source>
        <dbReference type="ARBA" id="ARBA00023056"/>
    </source>
</evidence>
<dbReference type="Gene3D" id="3.90.550.10">
    <property type="entry name" value="Spore Coat Polysaccharide Biosynthesis Protein SpsA, Chain A"/>
    <property type="match status" value="1"/>
</dbReference>
<dbReference type="InterPro" id="IPR002495">
    <property type="entry name" value="Glyco_trans_8"/>
</dbReference>
<accession>A0A914EQV1</accession>
<comment type="cofactor">
    <cofactor evidence="1">
        <name>Mn(2+)</name>
        <dbReference type="ChEBI" id="CHEBI:29035"/>
    </cofactor>
</comment>
<evidence type="ECO:0000313" key="15">
    <source>
        <dbReference type="WBParaSite" id="ACRNAN_scaffold950.g31228.t1"/>
    </source>
</evidence>
<keyword evidence="3" id="KW-0963">Cytoplasm</keyword>
<protein>
    <recommendedName>
        <fullName evidence="10">glycogenin glucosyltransferase</fullName>
        <ecNumber evidence="10">2.4.1.186</ecNumber>
    </recommendedName>
</protein>
<evidence type="ECO:0000313" key="14">
    <source>
        <dbReference type="Proteomes" id="UP000887540"/>
    </source>
</evidence>
<keyword evidence="5" id="KW-0479">Metal-binding</keyword>
<keyword evidence="14" id="KW-1185">Reference proteome</keyword>
<keyword evidence="8" id="KW-0464">Manganese</keyword>
<dbReference type="CDD" id="cd02537">
    <property type="entry name" value="GT8_Glycogenin"/>
    <property type="match status" value="1"/>
</dbReference>
<comment type="subcellular location">
    <subcellularLocation>
        <location evidence="2">Cytoplasm</location>
    </subcellularLocation>
</comment>
<dbReference type="EC" id="2.4.1.186" evidence="10"/>
<name>A0A914EQV1_9BILA</name>
<evidence type="ECO:0000256" key="1">
    <source>
        <dbReference type="ARBA" id="ARBA00001936"/>
    </source>
</evidence>
<evidence type="ECO:0000256" key="11">
    <source>
        <dbReference type="ARBA" id="ARBA00050886"/>
    </source>
</evidence>
<evidence type="ECO:0000256" key="3">
    <source>
        <dbReference type="ARBA" id="ARBA00022490"/>
    </source>
</evidence>
<dbReference type="GO" id="GO:0005737">
    <property type="term" value="C:cytoplasm"/>
    <property type="evidence" value="ECO:0007669"/>
    <property type="project" value="UniProtKB-SubCell"/>
</dbReference>
<dbReference type="AlphaFoldDB" id="A0A914EQV1"/>
<evidence type="ECO:0000256" key="5">
    <source>
        <dbReference type="ARBA" id="ARBA00022723"/>
    </source>
</evidence>
<comment type="catalytic activity">
    <reaction evidence="11">
        <text>[1,4-alpha-D-glucosyl](n)-L-tyrosyl-[glycogenin] + UDP-alpha-D-glucose = [1,4-alpha-D-glucosyl](n+1)-L-tyrosyl-[glycogenin] + UDP + H(+)</text>
        <dbReference type="Rhea" id="RHEA:56560"/>
        <dbReference type="Rhea" id="RHEA-COMP:14606"/>
        <dbReference type="Rhea" id="RHEA-COMP:14607"/>
        <dbReference type="ChEBI" id="CHEBI:15378"/>
        <dbReference type="ChEBI" id="CHEBI:58223"/>
        <dbReference type="ChEBI" id="CHEBI:58885"/>
        <dbReference type="ChEBI" id="CHEBI:140574"/>
        <dbReference type="EC" id="2.4.1.186"/>
    </reaction>
</comment>
<dbReference type="FunFam" id="3.90.550.10:FF:000092">
    <property type="entry name" value="Glycogenin 2"/>
    <property type="match status" value="1"/>
</dbReference>
<dbReference type="GO" id="GO:0008466">
    <property type="term" value="F:glycogenin glucosyltransferase activity"/>
    <property type="evidence" value="ECO:0007669"/>
    <property type="project" value="UniProtKB-EC"/>
</dbReference>
<comment type="function">
    <text evidence="13">Self-glucosylating initiator of glycogen synthesis. It catalyzes the formation of a short alpha (1,4)-glucosyl chain covalently attached via a glucose 1-O-tyrosyl linkage to internal tyrosine residues and these chains act as primers for the elongation reaction catalyzed by glycogen synthase.</text>
</comment>
<dbReference type="GO" id="GO:0005978">
    <property type="term" value="P:glycogen biosynthetic process"/>
    <property type="evidence" value="ECO:0007669"/>
    <property type="project" value="UniProtKB-KW"/>
</dbReference>
<dbReference type="InterPro" id="IPR029044">
    <property type="entry name" value="Nucleotide-diphossugar_trans"/>
</dbReference>
<dbReference type="WBParaSite" id="ACRNAN_scaffold950.g31228.t1">
    <property type="protein sequence ID" value="ACRNAN_scaffold950.g31228.t1"/>
    <property type="gene ID" value="ACRNAN_scaffold950.g31228"/>
</dbReference>
<evidence type="ECO:0000256" key="8">
    <source>
        <dbReference type="ARBA" id="ARBA00023211"/>
    </source>
</evidence>
<evidence type="ECO:0000256" key="7">
    <source>
        <dbReference type="ARBA" id="ARBA00023180"/>
    </source>
</evidence>
<keyword evidence="7" id="KW-0325">Glycoprotein</keyword>
<dbReference type="GO" id="GO:0046872">
    <property type="term" value="F:metal ion binding"/>
    <property type="evidence" value="ECO:0007669"/>
    <property type="project" value="UniProtKB-KW"/>
</dbReference>
<dbReference type="SUPFAM" id="SSF53448">
    <property type="entry name" value="Nucleotide-diphospho-sugar transferases"/>
    <property type="match status" value="1"/>
</dbReference>
<organism evidence="14 15">
    <name type="scientific">Acrobeloides nanus</name>
    <dbReference type="NCBI Taxonomy" id="290746"/>
    <lineage>
        <taxon>Eukaryota</taxon>
        <taxon>Metazoa</taxon>
        <taxon>Ecdysozoa</taxon>
        <taxon>Nematoda</taxon>
        <taxon>Chromadorea</taxon>
        <taxon>Rhabditida</taxon>
        <taxon>Tylenchina</taxon>
        <taxon>Cephalobomorpha</taxon>
        <taxon>Cephaloboidea</taxon>
        <taxon>Cephalobidae</taxon>
        <taxon>Acrobeloides</taxon>
    </lineage>
</organism>
<comment type="catalytic activity">
    <reaction evidence="12">
        <text>L-tyrosyl-[glycogenin] + UDP-alpha-D-glucose = alpha-D-glucosyl-L-tyrosyl-[glycogenin] + UDP + H(+)</text>
        <dbReference type="Rhea" id="RHEA:23360"/>
        <dbReference type="Rhea" id="RHEA-COMP:14604"/>
        <dbReference type="Rhea" id="RHEA-COMP:14605"/>
        <dbReference type="ChEBI" id="CHEBI:15378"/>
        <dbReference type="ChEBI" id="CHEBI:46858"/>
        <dbReference type="ChEBI" id="CHEBI:58223"/>
        <dbReference type="ChEBI" id="CHEBI:58885"/>
        <dbReference type="ChEBI" id="CHEBI:140573"/>
        <dbReference type="EC" id="2.4.1.186"/>
    </reaction>
</comment>
<evidence type="ECO:0000256" key="2">
    <source>
        <dbReference type="ARBA" id="ARBA00004496"/>
    </source>
</evidence>
<dbReference type="Pfam" id="PF01501">
    <property type="entry name" value="Glyco_transf_8"/>
    <property type="match status" value="1"/>
</dbReference>
<reference evidence="15" key="1">
    <citation type="submission" date="2022-11" db="UniProtKB">
        <authorList>
            <consortium name="WormBaseParasite"/>
        </authorList>
    </citation>
    <scope>IDENTIFICATION</scope>
</reference>
<comment type="similarity">
    <text evidence="9">Belongs to the glycosyltransferase 8 family. Glycogenin subfamily.</text>
</comment>
<evidence type="ECO:0000256" key="13">
    <source>
        <dbReference type="ARBA" id="ARBA00057883"/>
    </source>
</evidence>
<evidence type="ECO:0000256" key="12">
    <source>
        <dbReference type="ARBA" id="ARBA00052293"/>
    </source>
</evidence>